<dbReference type="EMBL" id="CAJNRF010002121">
    <property type="protein sequence ID" value="CAF2033675.1"/>
    <property type="molecule type" value="Genomic_DNA"/>
</dbReference>
<proteinExistence type="predicted"/>
<reference evidence="1" key="1">
    <citation type="submission" date="2021-02" db="EMBL/GenBank/DDBJ databases">
        <authorList>
            <person name="Nowell W R."/>
        </authorList>
    </citation>
    <scope>NUCLEOTIDE SEQUENCE</scope>
</reference>
<dbReference type="Proteomes" id="UP000663856">
    <property type="component" value="Unassembled WGS sequence"/>
</dbReference>
<comment type="caution">
    <text evidence="1">The sequence shown here is derived from an EMBL/GenBank/DDBJ whole genome shotgun (WGS) entry which is preliminary data.</text>
</comment>
<evidence type="ECO:0000313" key="2">
    <source>
        <dbReference type="Proteomes" id="UP000663856"/>
    </source>
</evidence>
<accession>A0A816NHX5</accession>
<organism evidence="1 2">
    <name type="scientific">Rotaria magnacalcarata</name>
    <dbReference type="NCBI Taxonomy" id="392030"/>
    <lineage>
        <taxon>Eukaryota</taxon>
        <taxon>Metazoa</taxon>
        <taxon>Spiralia</taxon>
        <taxon>Gnathifera</taxon>
        <taxon>Rotifera</taxon>
        <taxon>Eurotatoria</taxon>
        <taxon>Bdelloidea</taxon>
        <taxon>Philodinida</taxon>
        <taxon>Philodinidae</taxon>
        <taxon>Rotaria</taxon>
    </lineage>
</organism>
<name>A0A816NHX5_9BILA</name>
<gene>
    <name evidence="1" type="ORF">WKI299_LOCUS7156</name>
</gene>
<dbReference type="AlphaFoldDB" id="A0A816NHX5"/>
<sequence>MDDTQSRLPSSKKHYLNTIVLHPFPPSKSYCFYKMNCLTSAHLIIYLIGVAKKTTRFSIYIERSREQGQVNLIAIELIRIDQLESTILLFELSLQPEQATPLFYLIQLLLMYIFHPKKKCCIWNNDHWKSLQAFVHCAYLTEEILERINVLELQNHFKIWYNKRFKHHKNCYVSRWYEEDSSFCTCPYRPYKHVNEKWTIYTAMIYIFNESIDEFHDTHIDTQQDIKNSIVNCLAITKLSMIIELNWTLKQLQQHKNFHHGIIIG</sequence>
<protein>
    <submittedName>
        <fullName evidence="1">Uncharacterized protein</fullName>
    </submittedName>
</protein>
<evidence type="ECO:0000313" key="1">
    <source>
        <dbReference type="EMBL" id="CAF2033675.1"/>
    </source>
</evidence>